<dbReference type="InterPro" id="IPR018163">
    <property type="entry name" value="Thr/Ala-tRNA-synth_IIc_edit"/>
</dbReference>
<dbReference type="InterPro" id="IPR002318">
    <property type="entry name" value="Ala-tRNA-lgiase_IIc"/>
</dbReference>
<dbReference type="GO" id="GO:0004813">
    <property type="term" value="F:alanine-tRNA ligase activity"/>
    <property type="evidence" value="ECO:0007669"/>
    <property type="project" value="UniProtKB-EC"/>
</dbReference>
<keyword evidence="10" id="KW-0694">RNA-binding</keyword>
<dbReference type="SUPFAM" id="SSF101353">
    <property type="entry name" value="Putative anticodon-binding domain of alanyl-tRNA synthetase (AlaRS)"/>
    <property type="match status" value="1"/>
</dbReference>
<dbReference type="Gene3D" id="3.30.930.10">
    <property type="entry name" value="Bira Bifunctional Protein, Domain 2"/>
    <property type="match status" value="1"/>
</dbReference>
<dbReference type="Gene3D" id="3.10.310.40">
    <property type="match status" value="1"/>
</dbReference>
<dbReference type="CDD" id="cd00673">
    <property type="entry name" value="AlaRS_core"/>
    <property type="match status" value="1"/>
</dbReference>
<dbReference type="HAMAP" id="MF_00036_B">
    <property type="entry name" value="Ala_tRNA_synth_B"/>
    <property type="match status" value="1"/>
</dbReference>
<dbReference type="AlphaFoldDB" id="A0A1J5TB27"/>
<dbReference type="PRINTS" id="PR00980">
    <property type="entry name" value="TRNASYNTHALA"/>
</dbReference>
<gene>
    <name evidence="15" type="primary">alaS_2</name>
    <name evidence="15" type="ORF">GALL_53170</name>
</gene>
<keyword evidence="8" id="KW-0862">Zinc</keyword>
<evidence type="ECO:0000256" key="13">
    <source>
        <dbReference type="SAM" id="Coils"/>
    </source>
</evidence>
<evidence type="ECO:0000259" key="14">
    <source>
        <dbReference type="PROSITE" id="PS50860"/>
    </source>
</evidence>
<keyword evidence="9" id="KW-0067">ATP-binding</keyword>
<dbReference type="FunFam" id="3.10.310.40:FF:000001">
    <property type="entry name" value="Alanine--tRNA ligase"/>
    <property type="match status" value="1"/>
</dbReference>
<evidence type="ECO:0000256" key="11">
    <source>
        <dbReference type="ARBA" id="ARBA00022917"/>
    </source>
</evidence>
<sequence>MTSAEIRQSFLDFFHGQKHTIVPSSSLLPDSPGLLFTNAGMNQFVPIFLGDRAPDVSKWAGVRAASDRRAADTQKCIRAGGKHNDLEDVGFDTYHHTMFEMLGNWSFGDYFKKESLTWGWQLLTKVWGIPAKRLFATVYKPKAGDPSDFDQEAYDIWAGIFKAEGLDPAVHIVYGNKKDNFWMMGDTGPCGPCSEIHFNLLPSDDEAAGRALVNQSSPRCIEIWNHVFIQFNANADGTFSPLAAKHVDTGMGFERVAGIYATTKGFKDFSAEPSNYNADVFAPIFRKVAELSGKVYKGTVPTKREGLTEQEQIDIAFRVLADHSRTISCAIADTILPGNEGRNYVIRRILRRGILYGKKLGLNTGFFEQLVTPVVESLGSVFPELVQQQDIIRRVIRAEEESFGRTLDRGLTEFLKGIAPSDSLVVGGGIVVGDKVIKSPALGGGLIAGKGLSVSPEKGIVVGGKNLDATKPAGGVSVANSDLKNVSGKLAFDLYDTYGFPLDMTQLLAAERGLTVDVDGFNVEMEKQRDRGRAAMKKEIVVAATEGEATVEQQPTTFLGYTQLVADAKVIDVVKTEKDTYLVFDQTPFYAEMGGQAGDHGAAKIDGQTFAILDTVKDKSGRFLHKLAPACALDASKLSLVGHDAKLAVSPMARRAISRHHSAEHLIHWALRKVLGTHVRQAGTSKTKTGLRFDFTHFEQVKPEQLRDIEHLINEKVLDNAKVEAYETEFDKKPEGTLAFFGEKYGKIVRVVDIGGYSRELCGGTHVSTTGEIGMVKIVAEMAVAAGTRRIEAVAGQAAYDYVNDEEHALKAVSAKLNAGAQDVAHKLEVLIAQKAEVEKKLKVYEQKAAAGLADELVAKAVVRDGLKFVATPVSVDSPDALRSLGSQIAAKLGDGVVILGAAFGDKASVVAFCTPAAVKAGHQAGKIVTELTQKLGGKGGGKPDFAMGGGKDATKLAEVVKL</sequence>
<keyword evidence="7" id="KW-0547">Nucleotide-binding</keyword>
<dbReference type="Pfam" id="PF07973">
    <property type="entry name" value="tRNA_SAD"/>
    <property type="match status" value="1"/>
</dbReference>
<dbReference type="PANTHER" id="PTHR11777:SF9">
    <property type="entry name" value="ALANINE--TRNA LIGASE, CYTOPLASMIC"/>
    <property type="match status" value="1"/>
</dbReference>
<comment type="caution">
    <text evidence="15">The sequence shown here is derived from an EMBL/GenBank/DDBJ whole genome shotgun (WGS) entry which is preliminary data.</text>
</comment>
<keyword evidence="6" id="KW-0479">Metal-binding</keyword>
<dbReference type="GO" id="GO:0002161">
    <property type="term" value="F:aminoacyl-tRNA deacylase activity"/>
    <property type="evidence" value="ECO:0007669"/>
    <property type="project" value="TreeGrafter"/>
</dbReference>
<dbReference type="InterPro" id="IPR023033">
    <property type="entry name" value="Ala_tRNA_ligase_euk/bac"/>
</dbReference>
<feature type="coiled-coil region" evidence="13">
    <location>
        <begin position="821"/>
        <end position="848"/>
    </location>
</feature>
<organism evidence="15">
    <name type="scientific">mine drainage metagenome</name>
    <dbReference type="NCBI Taxonomy" id="410659"/>
    <lineage>
        <taxon>unclassified sequences</taxon>
        <taxon>metagenomes</taxon>
        <taxon>ecological metagenomes</taxon>
    </lineage>
</organism>
<dbReference type="FunFam" id="3.30.980.10:FF:000004">
    <property type="entry name" value="Alanine--tRNA ligase, cytoplasmic"/>
    <property type="match status" value="1"/>
</dbReference>
<dbReference type="Gene3D" id="3.30.54.20">
    <property type="match status" value="1"/>
</dbReference>
<keyword evidence="11" id="KW-0648">Protein biosynthesis</keyword>
<dbReference type="SUPFAM" id="SSF55186">
    <property type="entry name" value="ThrRS/AlaRS common domain"/>
    <property type="match status" value="1"/>
</dbReference>
<dbReference type="PANTHER" id="PTHR11777">
    <property type="entry name" value="ALANYL-TRNA SYNTHETASE"/>
    <property type="match status" value="1"/>
</dbReference>
<keyword evidence="12" id="KW-0030">Aminoacyl-tRNA synthetase</keyword>
<proteinExistence type="inferred from homology"/>
<dbReference type="InterPro" id="IPR009000">
    <property type="entry name" value="Transl_B-barrel_sf"/>
</dbReference>
<name>A0A1J5TB27_9ZZZZ</name>
<evidence type="ECO:0000256" key="8">
    <source>
        <dbReference type="ARBA" id="ARBA00022833"/>
    </source>
</evidence>
<accession>A0A1J5TB27</accession>
<dbReference type="SUPFAM" id="SSF50447">
    <property type="entry name" value="Translation proteins"/>
    <property type="match status" value="1"/>
</dbReference>
<dbReference type="SUPFAM" id="SSF55681">
    <property type="entry name" value="Class II aaRS and biotin synthetases"/>
    <property type="match status" value="1"/>
</dbReference>
<evidence type="ECO:0000256" key="3">
    <source>
        <dbReference type="ARBA" id="ARBA00017959"/>
    </source>
</evidence>
<dbReference type="PROSITE" id="PS50860">
    <property type="entry name" value="AA_TRNA_LIGASE_II_ALA"/>
    <property type="match status" value="1"/>
</dbReference>
<keyword evidence="4" id="KW-0820">tRNA-binding</keyword>
<dbReference type="InterPro" id="IPR012947">
    <property type="entry name" value="tRNA_SAD"/>
</dbReference>
<feature type="domain" description="Alanyl-transfer RNA synthetases family profile" evidence="14">
    <location>
        <begin position="1"/>
        <end position="805"/>
    </location>
</feature>
<evidence type="ECO:0000256" key="4">
    <source>
        <dbReference type="ARBA" id="ARBA00022555"/>
    </source>
</evidence>
<dbReference type="InterPro" id="IPR045864">
    <property type="entry name" value="aa-tRNA-synth_II/BPL/LPL"/>
</dbReference>
<keyword evidence="13" id="KW-0175">Coiled coil</keyword>
<evidence type="ECO:0000313" key="15">
    <source>
        <dbReference type="EMBL" id="OIR13501.1"/>
    </source>
</evidence>
<evidence type="ECO:0000256" key="9">
    <source>
        <dbReference type="ARBA" id="ARBA00022840"/>
    </source>
</evidence>
<dbReference type="GO" id="GO:0000049">
    <property type="term" value="F:tRNA binding"/>
    <property type="evidence" value="ECO:0007669"/>
    <property type="project" value="UniProtKB-KW"/>
</dbReference>
<protein>
    <recommendedName>
        <fullName evidence="3">Alanine--tRNA ligase</fullName>
        <ecNumber evidence="2">6.1.1.7</ecNumber>
    </recommendedName>
</protein>
<reference evidence="15" key="1">
    <citation type="submission" date="2016-10" db="EMBL/GenBank/DDBJ databases">
        <title>Sequence of Gallionella enrichment culture.</title>
        <authorList>
            <person name="Poehlein A."/>
            <person name="Muehling M."/>
            <person name="Daniel R."/>
        </authorList>
    </citation>
    <scope>NUCLEOTIDE SEQUENCE</scope>
</reference>
<dbReference type="SMART" id="SM00863">
    <property type="entry name" value="tRNA_SAD"/>
    <property type="match status" value="1"/>
</dbReference>
<dbReference type="Pfam" id="PF02272">
    <property type="entry name" value="DHHA1"/>
    <property type="match status" value="1"/>
</dbReference>
<evidence type="ECO:0000256" key="5">
    <source>
        <dbReference type="ARBA" id="ARBA00022598"/>
    </source>
</evidence>
<dbReference type="InterPro" id="IPR018165">
    <property type="entry name" value="Ala-tRNA-synth_IIc_core"/>
</dbReference>
<dbReference type="Pfam" id="PF01411">
    <property type="entry name" value="tRNA-synt_2c"/>
    <property type="match status" value="2"/>
</dbReference>
<keyword evidence="5 15" id="KW-0436">Ligase</keyword>
<comment type="similarity">
    <text evidence="1">Belongs to the class-II aminoacyl-tRNA synthetase family.</text>
</comment>
<evidence type="ECO:0000256" key="7">
    <source>
        <dbReference type="ARBA" id="ARBA00022741"/>
    </source>
</evidence>
<evidence type="ECO:0000256" key="12">
    <source>
        <dbReference type="ARBA" id="ARBA00023146"/>
    </source>
</evidence>
<dbReference type="InterPro" id="IPR003156">
    <property type="entry name" value="DHHA1_dom"/>
</dbReference>
<dbReference type="InterPro" id="IPR018162">
    <property type="entry name" value="Ala-tRNA-ligase_IIc_anticod-bd"/>
</dbReference>
<dbReference type="FunFam" id="3.30.930.10:FF:000011">
    <property type="entry name" value="Alanine--tRNA ligase, cytoplasmic"/>
    <property type="match status" value="1"/>
</dbReference>
<dbReference type="InterPro" id="IPR018164">
    <property type="entry name" value="Ala-tRNA-synth_IIc_N"/>
</dbReference>
<dbReference type="GO" id="GO:0006419">
    <property type="term" value="P:alanyl-tRNA aminoacylation"/>
    <property type="evidence" value="ECO:0007669"/>
    <property type="project" value="InterPro"/>
</dbReference>
<dbReference type="InterPro" id="IPR050058">
    <property type="entry name" value="Ala-tRNA_ligase"/>
</dbReference>
<dbReference type="GO" id="GO:0046872">
    <property type="term" value="F:metal ion binding"/>
    <property type="evidence" value="ECO:0007669"/>
    <property type="project" value="UniProtKB-KW"/>
</dbReference>
<dbReference type="Gene3D" id="3.30.980.10">
    <property type="entry name" value="Threonyl-trna Synthetase, Chain A, domain 2"/>
    <property type="match status" value="1"/>
</dbReference>
<evidence type="ECO:0000256" key="2">
    <source>
        <dbReference type="ARBA" id="ARBA00013168"/>
    </source>
</evidence>
<evidence type="ECO:0000256" key="10">
    <source>
        <dbReference type="ARBA" id="ARBA00022884"/>
    </source>
</evidence>
<dbReference type="EMBL" id="MLJW01000014">
    <property type="protein sequence ID" value="OIR13501.1"/>
    <property type="molecule type" value="Genomic_DNA"/>
</dbReference>
<dbReference type="GO" id="GO:0005524">
    <property type="term" value="F:ATP binding"/>
    <property type="evidence" value="ECO:0007669"/>
    <property type="project" value="UniProtKB-KW"/>
</dbReference>
<evidence type="ECO:0000256" key="6">
    <source>
        <dbReference type="ARBA" id="ARBA00022723"/>
    </source>
</evidence>
<evidence type="ECO:0000256" key="1">
    <source>
        <dbReference type="ARBA" id="ARBA00008226"/>
    </source>
</evidence>
<dbReference type="GO" id="GO:0005737">
    <property type="term" value="C:cytoplasm"/>
    <property type="evidence" value="ECO:0007669"/>
    <property type="project" value="InterPro"/>
</dbReference>
<dbReference type="Gene3D" id="2.40.30.130">
    <property type="match status" value="1"/>
</dbReference>
<dbReference type="EC" id="6.1.1.7" evidence="2"/>